<gene>
    <name evidence="4" type="ORF">CTI12_AA002350</name>
</gene>
<keyword evidence="3" id="KW-0732">Signal</keyword>
<evidence type="ECO:0000313" key="5">
    <source>
        <dbReference type="Proteomes" id="UP000245207"/>
    </source>
</evidence>
<dbReference type="PANTHER" id="PTHR33214:SF85">
    <property type="entry name" value="BIFUNCTIONAL INHIBITOR_PLANT LIPID TRANSFER PROTEIN_SEED STORAGE HELICAL DOMAIN-CONTAINING PROTEIN"/>
    <property type="match status" value="1"/>
</dbReference>
<dbReference type="SUPFAM" id="SSF47699">
    <property type="entry name" value="Bifunctional inhibitor/lipid-transfer protein/seed storage 2S albumin"/>
    <property type="match status" value="2"/>
</dbReference>
<keyword evidence="2" id="KW-0446">Lipid-binding</keyword>
<accession>A0A2U1QP27</accession>
<dbReference type="InterPro" id="IPR036312">
    <property type="entry name" value="Bifun_inhib/LTP/seed_sf"/>
</dbReference>
<dbReference type="GO" id="GO:0008289">
    <property type="term" value="F:lipid binding"/>
    <property type="evidence" value="ECO:0007669"/>
    <property type="project" value="UniProtKB-KW"/>
</dbReference>
<evidence type="ECO:0000313" key="4">
    <source>
        <dbReference type="EMBL" id="PWA99707.1"/>
    </source>
</evidence>
<dbReference type="EMBL" id="PKPP01000009">
    <property type="protein sequence ID" value="PWA99707.1"/>
    <property type="molecule type" value="Genomic_DNA"/>
</dbReference>
<evidence type="ECO:0008006" key="6">
    <source>
        <dbReference type="Google" id="ProtNLM"/>
    </source>
</evidence>
<dbReference type="InterPro" id="IPR033872">
    <property type="entry name" value="nsLTP2"/>
</dbReference>
<evidence type="ECO:0000256" key="3">
    <source>
        <dbReference type="SAM" id="SignalP"/>
    </source>
</evidence>
<proteinExistence type="predicted"/>
<feature type="signal peptide" evidence="3">
    <location>
        <begin position="1"/>
        <end position="27"/>
    </location>
</feature>
<keyword evidence="5" id="KW-1185">Reference proteome</keyword>
<evidence type="ECO:0000256" key="2">
    <source>
        <dbReference type="ARBA" id="ARBA00023121"/>
    </source>
</evidence>
<dbReference type="PANTHER" id="PTHR33214">
    <property type="entry name" value="BIFUNCTIONAL INHIBITOR/LIPID-TRANSFER PROTEIN/SEED STORAGE 2S ALBUMIN SUPERFAMILY PROTEIN"/>
    <property type="match status" value="1"/>
</dbReference>
<protein>
    <recommendedName>
        <fullName evidence="6">Bifunctional inhibitor/plant lipid transfer protein/seed storage helical domain-containing protein</fullName>
    </recommendedName>
</protein>
<keyword evidence="1" id="KW-0813">Transport</keyword>
<dbReference type="Gene3D" id="1.10.110.10">
    <property type="entry name" value="Plant lipid-transfer and hydrophobic proteins"/>
    <property type="match status" value="2"/>
</dbReference>
<sequence>MEFSVRCFVVAFMALLLSAGQLQLTEAQSRCDPVQISWCLQSFVSNMPPSRDCCRRFKSQESCICRERHDSTFGAYLRHPGARRVAAQCGVTYPTYCQVSPKCKVKVFAPQMVMGKLNFQIHNPSSLFHHLVIATFHPMEFSARCLIVALMALLLSAGHLQLTEAQSRCDPVQISWCLQSFVSNMPPSRDCCRRFKSQESCICRERHDSTFGAYLRHPGARRVAAQCGVTYPTCN</sequence>
<dbReference type="Proteomes" id="UP000245207">
    <property type="component" value="Unassembled WGS sequence"/>
</dbReference>
<dbReference type="GO" id="GO:0006869">
    <property type="term" value="P:lipid transport"/>
    <property type="evidence" value="ECO:0007669"/>
    <property type="project" value="InterPro"/>
</dbReference>
<name>A0A2U1QP27_ARTAN</name>
<reference evidence="4 5" key="1">
    <citation type="journal article" date="2018" name="Mol. Plant">
        <title>The genome of Artemisia annua provides insight into the evolution of Asteraceae family and artemisinin biosynthesis.</title>
        <authorList>
            <person name="Shen Q."/>
            <person name="Zhang L."/>
            <person name="Liao Z."/>
            <person name="Wang S."/>
            <person name="Yan T."/>
            <person name="Shi P."/>
            <person name="Liu M."/>
            <person name="Fu X."/>
            <person name="Pan Q."/>
            <person name="Wang Y."/>
            <person name="Lv Z."/>
            <person name="Lu X."/>
            <person name="Zhang F."/>
            <person name="Jiang W."/>
            <person name="Ma Y."/>
            <person name="Chen M."/>
            <person name="Hao X."/>
            <person name="Li L."/>
            <person name="Tang Y."/>
            <person name="Lv G."/>
            <person name="Zhou Y."/>
            <person name="Sun X."/>
            <person name="Brodelius P.E."/>
            <person name="Rose J.K.C."/>
            <person name="Tang K."/>
        </authorList>
    </citation>
    <scope>NUCLEOTIDE SEQUENCE [LARGE SCALE GENOMIC DNA]</scope>
    <source>
        <strain evidence="5">cv. Huhao1</strain>
        <tissue evidence="4">Leaf</tissue>
    </source>
</reference>
<feature type="chain" id="PRO_5015606504" description="Bifunctional inhibitor/plant lipid transfer protein/seed storage helical domain-containing protein" evidence="3">
    <location>
        <begin position="28"/>
        <end position="235"/>
    </location>
</feature>
<evidence type="ECO:0000256" key="1">
    <source>
        <dbReference type="ARBA" id="ARBA00022448"/>
    </source>
</evidence>
<comment type="caution">
    <text evidence="4">The sequence shown here is derived from an EMBL/GenBank/DDBJ whole genome shotgun (WGS) entry which is preliminary data.</text>
</comment>
<dbReference type="STRING" id="35608.A0A2U1QP27"/>
<organism evidence="4 5">
    <name type="scientific">Artemisia annua</name>
    <name type="common">Sweet wormwood</name>
    <dbReference type="NCBI Taxonomy" id="35608"/>
    <lineage>
        <taxon>Eukaryota</taxon>
        <taxon>Viridiplantae</taxon>
        <taxon>Streptophyta</taxon>
        <taxon>Embryophyta</taxon>
        <taxon>Tracheophyta</taxon>
        <taxon>Spermatophyta</taxon>
        <taxon>Magnoliopsida</taxon>
        <taxon>eudicotyledons</taxon>
        <taxon>Gunneridae</taxon>
        <taxon>Pentapetalae</taxon>
        <taxon>asterids</taxon>
        <taxon>campanulids</taxon>
        <taxon>Asterales</taxon>
        <taxon>Asteraceae</taxon>
        <taxon>Asteroideae</taxon>
        <taxon>Anthemideae</taxon>
        <taxon>Artemisiinae</taxon>
        <taxon>Artemisia</taxon>
    </lineage>
</organism>
<dbReference type="AlphaFoldDB" id="A0A2U1QP27"/>